<dbReference type="SMART" id="SM00537">
    <property type="entry name" value="DCX"/>
    <property type="match status" value="2"/>
</dbReference>
<comment type="subcellular location">
    <subcellularLocation>
        <location evidence="1">Cell projection</location>
    </subcellularLocation>
    <subcellularLocation>
        <location evidence="2">Cytoplasm</location>
    </subcellularLocation>
</comment>
<sequence length="1451" mass="164054">MPAFHVRCRSVVIMSEAPVVRKAIPQAQSTASGHTQMTSRPLHVTEPTASKHVCFYKSGDSQFSGLPVVINSRTFKTFEALLDSLSKRVPLPFGVRTITTPRGHTAVQSLDQLHHGHSYICSDRRTVKPIDLERARRKLPPWYHARPVSARCLAWYTHNSAQHGICSARRNEHAILLHTTKRLVLFRNGEPEVKHTLMLQRRTTYSFEALLDRMSEVMHFPVLRLHTPDGRRVDGLPALILCSGVLVAAGREPFKKRNYDVQKSSPPTWLPVKRLGRRHPIARKKKSSSTKSRPFSPSSEHYFVNQIQNCMSGSMYDFPSNPNGSVEVEPGQQSVAETEVITCRNGEKEDDIHMPSDDDIEKAFRVNQDGSMTVEMKVRLTIKEEETIHWTTTVSRSSLYNQFKAATISCPDLDANLPDNLPPQSDTLTIEVSESDPNDSNHFYREDGCKVNEETEISGGAASMELERLPSPLSHFPGLQTVQHKQESIESIKTVSDTEFHMNHSYSDTEELDSGDVKQEYCMDGLSHLNAYGQADANLSCSEAMHMMQSLKELAAIEDAEHLRISLSHLHNSASVQLLQSWKGFQVLINKAMCSGATPEIIVSKSNQSSSSEEEEHAIQVLMEYLGVPERVREELASLNHLDESICNQIEDTDKISDSFPAMKMNGFSELHSKEKMDSSSDFVLEDCVNMYVNSVIDRAITAHLKDSDNSQVFVIGSLERPEKDLVIEDRYQQDLRNDNFCKTKKEIKGDAIPVSDICKDMPPGESSFEAEMYRELEKVGETFKKHQEKVEEMSRVERQKEITEGRGTCKENRSKWDNSESLKTVFNKEELIRKVVNEIQKDRDTVEEEGSKLSLVSCIGKLNLSAKEKVNQQEENGRYSDETFPKDKYFSKENNLNVKSPDINDGAEQICLNETISGHWQNEFQAIQTQDQLHNKTKRTERDIVLPEVQGISHTRIESNIEVDEKQHSTTHQDFCMKRRTYSEEEHVILEAPECYTIYQENCVEIPEEIIEYEENENNFEEARASTVAKPFGSLQDQEKSVGKIPYNTEQTTGKRLTSHSVTNQEASKIIKTTESGSMDSVSSSLAFSYDSKNSDLAKDSEAHIQTNRVKSIRDMFHAKSNTDMQHGQAQLSSPSSELSNYQLESSHRKEYQSLTSSEVSREEKNTCRLSIAKGYVKRTIEQLYGKGSKGCSSDEKRSPSTENVDKREGLRYTNASSLPSLHEVHTNAIPDLSYFNATSSVDRLNEPMNCVTLNVRVGPKDAVLIDKGRWLLRENQMSLKSCLENEDTSKNIEDKDVLAESEQDSGKEDIPYSLFDYSSMMPDKDPSFTEQEEECPGRTITYFHLPNANDSEIQADDQKTATPKKKTENKVTPLTEPPKCWAEKHSIVTVFTPMDIKKAANKVHPMIETTPPVITQPTKGQSAEVARHSVEPDALEILYMFCGQHCPIL</sequence>
<proteinExistence type="predicted"/>
<dbReference type="GO" id="GO:0060041">
    <property type="term" value="P:retina development in camera-type eye"/>
    <property type="evidence" value="ECO:0007669"/>
    <property type="project" value="TreeGrafter"/>
</dbReference>
<feature type="compositionally biased region" description="Basic and acidic residues" evidence="6">
    <location>
        <begin position="1194"/>
        <end position="1212"/>
    </location>
</feature>
<dbReference type="GO" id="GO:0043005">
    <property type="term" value="C:neuron projection"/>
    <property type="evidence" value="ECO:0007669"/>
    <property type="project" value="UniProtKB-ARBA"/>
</dbReference>
<dbReference type="EMBL" id="JAAMOB010000007">
    <property type="protein sequence ID" value="KAF4110713.1"/>
    <property type="molecule type" value="Genomic_DNA"/>
</dbReference>
<dbReference type="PANTHER" id="PTHR23005">
    <property type="entry name" value="RETINITIS PIGMENTOSA 1 PROTEIN"/>
    <property type="match status" value="1"/>
</dbReference>
<dbReference type="PROSITE" id="PS50309">
    <property type="entry name" value="DC"/>
    <property type="match status" value="2"/>
</dbReference>
<reference evidence="8 9" key="1">
    <citation type="submission" date="2020-04" db="EMBL/GenBank/DDBJ databases">
        <title>Chromosome-level genome assembly of a cyprinid fish Onychostoma macrolepis by integration of Nanopore Sequencing, Bionano and Hi-C technology.</title>
        <authorList>
            <person name="Wang D."/>
        </authorList>
    </citation>
    <scope>NUCLEOTIDE SEQUENCE [LARGE SCALE GENOMIC DNA]</scope>
    <source>
        <strain evidence="8">SWU-2019</strain>
        <tissue evidence="8">Muscle</tissue>
    </source>
</reference>
<dbReference type="GO" id="GO:0035082">
    <property type="term" value="P:axoneme assembly"/>
    <property type="evidence" value="ECO:0007669"/>
    <property type="project" value="TreeGrafter"/>
</dbReference>
<feature type="region of interest" description="Disordered" evidence="6">
    <location>
        <begin position="275"/>
        <end position="298"/>
    </location>
</feature>
<evidence type="ECO:0000256" key="5">
    <source>
        <dbReference type="ARBA" id="ARBA00023273"/>
    </source>
</evidence>
<feature type="region of interest" description="Disordered" evidence="6">
    <location>
        <begin position="1349"/>
        <end position="1379"/>
    </location>
</feature>
<dbReference type="SUPFAM" id="SSF89837">
    <property type="entry name" value="Doublecortin (DC)"/>
    <property type="match status" value="2"/>
</dbReference>
<evidence type="ECO:0000313" key="9">
    <source>
        <dbReference type="Proteomes" id="UP000579812"/>
    </source>
</evidence>
<feature type="region of interest" description="Disordered" evidence="6">
    <location>
        <begin position="1188"/>
        <end position="1212"/>
    </location>
</feature>
<evidence type="ECO:0000313" key="8">
    <source>
        <dbReference type="EMBL" id="KAF4110713.1"/>
    </source>
</evidence>
<evidence type="ECO:0000259" key="7">
    <source>
        <dbReference type="PROSITE" id="PS50309"/>
    </source>
</evidence>
<keyword evidence="9" id="KW-1185">Reference proteome</keyword>
<accession>A0A7J6CVY4</accession>
<dbReference type="GO" id="GO:0005930">
    <property type="term" value="C:axoneme"/>
    <property type="evidence" value="ECO:0007669"/>
    <property type="project" value="TreeGrafter"/>
</dbReference>
<dbReference type="Pfam" id="PF03607">
    <property type="entry name" value="DCX"/>
    <property type="match status" value="2"/>
</dbReference>
<evidence type="ECO:0000256" key="3">
    <source>
        <dbReference type="ARBA" id="ARBA00022490"/>
    </source>
</evidence>
<dbReference type="Proteomes" id="UP000579812">
    <property type="component" value="Unassembled WGS sequence"/>
</dbReference>
<feature type="domain" description="Doublecortin" evidence="7">
    <location>
        <begin position="181"/>
        <end position="260"/>
    </location>
</feature>
<feature type="domain" description="Doublecortin" evidence="7">
    <location>
        <begin position="51"/>
        <end position="133"/>
    </location>
</feature>
<protein>
    <recommendedName>
        <fullName evidence="7">Doublecortin domain-containing protein</fullName>
    </recommendedName>
</protein>
<feature type="compositionally biased region" description="Low complexity" evidence="6">
    <location>
        <begin position="289"/>
        <end position="298"/>
    </location>
</feature>
<dbReference type="PANTHER" id="PTHR23005:SF4">
    <property type="entry name" value="OXYGEN-REGULATED PROTEIN 1"/>
    <property type="match status" value="1"/>
</dbReference>
<dbReference type="GO" id="GO:0035556">
    <property type="term" value="P:intracellular signal transduction"/>
    <property type="evidence" value="ECO:0007669"/>
    <property type="project" value="InterPro"/>
</dbReference>
<feature type="region of interest" description="Disordered" evidence="6">
    <location>
        <begin position="1124"/>
        <end position="1165"/>
    </location>
</feature>
<dbReference type="InterPro" id="IPR003533">
    <property type="entry name" value="Doublecortin_dom"/>
</dbReference>
<feature type="compositionally biased region" description="Basic residues" evidence="6">
    <location>
        <begin position="275"/>
        <end position="288"/>
    </location>
</feature>
<evidence type="ECO:0000256" key="1">
    <source>
        <dbReference type="ARBA" id="ARBA00004316"/>
    </source>
</evidence>
<comment type="caution">
    <text evidence="8">The sequence shown here is derived from an EMBL/GenBank/DDBJ whole genome shotgun (WGS) entry which is preliminary data.</text>
</comment>
<dbReference type="InterPro" id="IPR036572">
    <property type="entry name" value="Doublecortin_dom_sf"/>
</dbReference>
<dbReference type="Gene3D" id="3.10.20.230">
    <property type="entry name" value="Doublecortin domain"/>
    <property type="match status" value="2"/>
</dbReference>
<dbReference type="FunFam" id="3.10.20.230:FF:000006">
    <property type="entry name" value="Oxygen-regulated protein 1"/>
    <property type="match status" value="1"/>
</dbReference>
<gene>
    <name evidence="8" type="ORF">G5714_007744</name>
</gene>
<evidence type="ECO:0000256" key="2">
    <source>
        <dbReference type="ARBA" id="ARBA00004496"/>
    </source>
</evidence>
<feature type="compositionally biased region" description="Polar residues" evidence="6">
    <location>
        <begin position="1124"/>
        <end position="1146"/>
    </location>
</feature>
<keyword evidence="3" id="KW-0963">Cytoplasm</keyword>
<keyword evidence="5" id="KW-0966">Cell projection</keyword>
<name>A0A7J6CVY4_9TELE</name>
<keyword evidence="4" id="KW-0677">Repeat</keyword>
<organism evidence="8 9">
    <name type="scientific">Onychostoma macrolepis</name>
    <dbReference type="NCBI Taxonomy" id="369639"/>
    <lineage>
        <taxon>Eukaryota</taxon>
        <taxon>Metazoa</taxon>
        <taxon>Chordata</taxon>
        <taxon>Craniata</taxon>
        <taxon>Vertebrata</taxon>
        <taxon>Euteleostomi</taxon>
        <taxon>Actinopterygii</taxon>
        <taxon>Neopterygii</taxon>
        <taxon>Teleostei</taxon>
        <taxon>Ostariophysi</taxon>
        <taxon>Cypriniformes</taxon>
        <taxon>Cyprinidae</taxon>
        <taxon>Acrossocheilinae</taxon>
        <taxon>Onychostoma</taxon>
    </lineage>
</organism>
<evidence type="ECO:0000256" key="4">
    <source>
        <dbReference type="ARBA" id="ARBA00022737"/>
    </source>
</evidence>
<evidence type="ECO:0000256" key="6">
    <source>
        <dbReference type="SAM" id="MobiDB-lite"/>
    </source>
</evidence>
<dbReference type="GO" id="GO:0042461">
    <property type="term" value="P:photoreceptor cell development"/>
    <property type="evidence" value="ECO:0007669"/>
    <property type="project" value="TreeGrafter"/>
</dbReference>